<evidence type="ECO:0000313" key="2">
    <source>
        <dbReference type="EMBL" id="AXR81993.1"/>
    </source>
</evidence>
<reference evidence="3" key="2">
    <citation type="submission" date="2018-02" db="EMBL/GenBank/DDBJ databases">
        <title>Phenotypic and genomic properties of facultatively anaerobic sulfur-reducing natronoarchaea from hypersaline soda lakes.</title>
        <authorList>
            <person name="Sorokin D.Y."/>
            <person name="Kublanov I.V."/>
            <person name="Roman P."/>
            <person name="Sinninghe Damste J.S."/>
            <person name="Golyshin P.N."/>
            <person name="Rojo D."/>
            <person name="Ciordia S."/>
            <person name="Mena M.D.C."/>
            <person name="Ferrer M."/>
            <person name="Messina E."/>
            <person name="Smedile F."/>
            <person name="La Spada G."/>
            <person name="La Cono V."/>
            <person name="Yakimov M.M."/>
        </authorList>
    </citation>
    <scope>NUCLEOTIDE SEQUENCE [LARGE SCALE GENOMIC DNA]</scope>
    <source>
        <strain evidence="3">AArc-Mg</strain>
    </source>
</reference>
<protein>
    <submittedName>
        <fullName evidence="2">Uncharacterized protein</fullName>
    </submittedName>
</protein>
<sequence length="128" mass="13604">MFGVYVTDAVADALEDHLYEEAGVLDLEGYFAETPDSIPAGDPGAEVTDALVADTLEAFPTLYDEADFAAAESVEHDGFDLVRLAAKPTRASELRDRFQAAATVRDVDLRTVQTAILAAALAAEPTVD</sequence>
<dbReference type="Proteomes" id="UP000258613">
    <property type="component" value="Chromosome"/>
</dbReference>
<name>A0A346PR48_9EURY</name>
<keyword evidence="3" id="KW-1185">Reference proteome</keyword>
<gene>
    <name evidence="1" type="ORF">AArc1_1682</name>
    <name evidence="2" type="ORF">AArcMg_1992</name>
</gene>
<evidence type="ECO:0000313" key="1">
    <source>
        <dbReference type="EMBL" id="AXR78012.1"/>
    </source>
</evidence>
<dbReference type="EMBL" id="CP027033">
    <property type="protein sequence ID" value="AXR81993.1"/>
    <property type="molecule type" value="Genomic_DNA"/>
</dbReference>
<dbReference type="KEGG" id="nag:AArcMg_1992"/>
<reference evidence="2" key="3">
    <citation type="journal article" date="2019" name="Int. J. Syst. Evol. Microbiol.">
        <title>Natronolimnobius sulfurireducens sp. nov. and Halalkaliarchaeum desulfuricum gen. nov., sp. nov., the first sulfur-respiring alkaliphilic haloarchaea from hypersaline alkaline lakes.</title>
        <authorList>
            <person name="Sorokin D.Y."/>
            <person name="Yakimov M."/>
            <person name="Messina E."/>
            <person name="Merkel A.Y."/>
            <person name="Bale N.J."/>
            <person name="Sinninghe Damste J.S."/>
        </authorList>
    </citation>
    <scope>NUCLEOTIDE SEQUENCE</scope>
    <source>
        <strain evidence="2">AArc-Mg</strain>
        <strain evidence="1">AArc1</strain>
    </source>
</reference>
<reference evidence="4" key="1">
    <citation type="submission" date="2017-10" db="EMBL/GenBank/DDBJ databases">
        <title>Phenotypic and genomic properties of facultatively anaerobic sulfur-reducing natronoarchaea from hypersaline soda lakes.</title>
        <authorList>
            <person name="Sorokin D.Y."/>
            <person name="Kublanov I.V."/>
            <person name="Roman P."/>
            <person name="Sinninghe Damste J.S."/>
            <person name="Golyshin P.N."/>
            <person name="Rojo D."/>
            <person name="Ciordia S."/>
            <person name="Mena Md.C."/>
            <person name="Ferrer M."/>
            <person name="Messina E."/>
            <person name="Smedile F."/>
            <person name="La Spada G."/>
            <person name="La Cono V."/>
            <person name="Yakimov M.M."/>
        </authorList>
    </citation>
    <scope>NUCLEOTIDE SEQUENCE [LARGE SCALE GENOMIC DNA]</scope>
    <source>
        <strain evidence="4">AArc1</strain>
    </source>
</reference>
<dbReference type="EMBL" id="CP024047">
    <property type="protein sequence ID" value="AXR78012.1"/>
    <property type="molecule type" value="Genomic_DNA"/>
</dbReference>
<dbReference type="AlphaFoldDB" id="A0A346PR48"/>
<evidence type="ECO:0000313" key="4">
    <source>
        <dbReference type="Proteomes" id="UP000258707"/>
    </source>
</evidence>
<proteinExistence type="predicted"/>
<evidence type="ECO:0000313" key="3">
    <source>
        <dbReference type="Proteomes" id="UP000258613"/>
    </source>
</evidence>
<accession>A0A346PER7</accession>
<dbReference type="KEGG" id="nan:AArc1_1682"/>
<dbReference type="Proteomes" id="UP000258707">
    <property type="component" value="Chromosome"/>
</dbReference>
<organism evidence="2 3">
    <name type="scientific">Natrarchaeobaculum sulfurireducens</name>
    <dbReference type="NCBI Taxonomy" id="2044521"/>
    <lineage>
        <taxon>Archaea</taxon>
        <taxon>Methanobacteriati</taxon>
        <taxon>Methanobacteriota</taxon>
        <taxon>Stenosarchaea group</taxon>
        <taxon>Halobacteria</taxon>
        <taxon>Halobacteriales</taxon>
        <taxon>Natrialbaceae</taxon>
        <taxon>Natrarchaeobaculum</taxon>
    </lineage>
</organism>
<accession>A0A346PR48</accession>